<evidence type="ECO:0000313" key="5">
    <source>
        <dbReference type="Proteomes" id="UP001304298"/>
    </source>
</evidence>
<organism evidence="4 5">
    <name type="scientific">Amycolatopsis heterodermiae</name>
    <dbReference type="NCBI Taxonomy" id="3110235"/>
    <lineage>
        <taxon>Bacteria</taxon>
        <taxon>Bacillati</taxon>
        <taxon>Actinomycetota</taxon>
        <taxon>Actinomycetes</taxon>
        <taxon>Pseudonocardiales</taxon>
        <taxon>Pseudonocardiaceae</taxon>
        <taxon>Amycolatopsis</taxon>
    </lineage>
</organism>
<dbReference type="InterPro" id="IPR036291">
    <property type="entry name" value="NAD(P)-bd_dom_sf"/>
</dbReference>
<dbReference type="InterPro" id="IPR000683">
    <property type="entry name" value="Gfo/Idh/MocA-like_OxRdtase_N"/>
</dbReference>
<dbReference type="PANTHER" id="PTHR43818:SF11">
    <property type="entry name" value="BCDNA.GH03377"/>
    <property type="match status" value="1"/>
</dbReference>
<dbReference type="Gene3D" id="3.40.50.720">
    <property type="entry name" value="NAD(P)-binding Rossmann-like Domain"/>
    <property type="match status" value="1"/>
</dbReference>
<proteinExistence type="predicted"/>
<gene>
    <name evidence="4" type="ORF">VA596_22475</name>
</gene>
<dbReference type="SUPFAM" id="SSF55347">
    <property type="entry name" value="Glyceraldehyde-3-phosphate dehydrogenase-like, C-terminal domain"/>
    <property type="match status" value="1"/>
</dbReference>
<dbReference type="PANTHER" id="PTHR43818">
    <property type="entry name" value="BCDNA.GH03377"/>
    <property type="match status" value="1"/>
</dbReference>
<evidence type="ECO:0000313" key="4">
    <source>
        <dbReference type="EMBL" id="MEA5362320.1"/>
    </source>
</evidence>
<dbReference type="InterPro" id="IPR055080">
    <property type="entry name" value="Gal80p-like_C"/>
</dbReference>
<evidence type="ECO:0000259" key="2">
    <source>
        <dbReference type="Pfam" id="PF01408"/>
    </source>
</evidence>
<sequence length="363" mass="37607">MPERVHRVGVIGADTRASWAQVSHIPAIHGLASVTLSAVATRHEDSAREAAAAFGASHWFADPYRMITDDSVDIVTIAVKVPAHRDLVLAAAAAGKVVYCESPLGVSPAEAAELAAAARSRPSAIGLQGRLNPAVRRAARLIGEGAIGRPLNARVVSTSAAFGPSTYSAYRYFEEAGSGAHLLTITGGHTLDVVEALLGDVVEVDARAETLWPHPVLADVGGSARREVPDHVDVLARTASGAVVTVGILGGVAPEDARFTFELRGSDGWLTLTGGSIYGVQGADLTLTSSARFEDTPAGREPLPGPALNVAEVYASLVADLDEGTRTTPGFDHAVHNSELVAAVGRAAESGQRWSAVTSGARR</sequence>
<dbReference type="Pfam" id="PF22685">
    <property type="entry name" value="Gal80p_C-like"/>
    <property type="match status" value="1"/>
</dbReference>
<evidence type="ECO:0000256" key="1">
    <source>
        <dbReference type="ARBA" id="ARBA00023002"/>
    </source>
</evidence>
<keyword evidence="5" id="KW-1185">Reference proteome</keyword>
<dbReference type="SUPFAM" id="SSF51735">
    <property type="entry name" value="NAD(P)-binding Rossmann-fold domains"/>
    <property type="match status" value="1"/>
</dbReference>
<keyword evidence="1" id="KW-0560">Oxidoreductase</keyword>
<dbReference type="EMBL" id="JAYFSI010000005">
    <property type="protein sequence ID" value="MEA5362320.1"/>
    <property type="molecule type" value="Genomic_DNA"/>
</dbReference>
<reference evidence="4 5" key="1">
    <citation type="submission" date="2023-12" db="EMBL/GenBank/DDBJ databases">
        <title>Amycolatopsis sp. V23-08.</title>
        <authorList>
            <person name="Somphong A."/>
        </authorList>
    </citation>
    <scope>NUCLEOTIDE SEQUENCE [LARGE SCALE GENOMIC DNA]</scope>
    <source>
        <strain evidence="4 5">V23-08</strain>
    </source>
</reference>
<feature type="domain" description="Gal80p-like C-terminal" evidence="3">
    <location>
        <begin position="133"/>
        <end position="274"/>
    </location>
</feature>
<evidence type="ECO:0000259" key="3">
    <source>
        <dbReference type="Pfam" id="PF22685"/>
    </source>
</evidence>
<dbReference type="InterPro" id="IPR050463">
    <property type="entry name" value="Gfo/Idh/MocA_oxidrdct_glycsds"/>
</dbReference>
<dbReference type="Pfam" id="PF01408">
    <property type="entry name" value="GFO_IDH_MocA"/>
    <property type="match status" value="1"/>
</dbReference>
<dbReference type="Gene3D" id="3.30.360.10">
    <property type="entry name" value="Dihydrodipicolinate Reductase, domain 2"/>
    <property type="match status" value="1"/>
</dbReference>
<dbReference type="Proteomes" id="UP001304298">
    <property type="component" value="Unassembled WGS sequence"/>
</dbReference>
<feature type="domain" description="Gfo/Idh/MocA-like oxidoreductase N-terminal" evidence="2">
    <location>
        <begin position="7"/>
        <end position="121"/>
    </location>
</feature>
<protein>
    <submittedName>
        <fullName evidence="4">Gfo/Idh/MocA family oxidoreductase</fullName>
    </submittedName>
</protein>
<name>A0ABU5R9J8_9PSEU</name>
<dbReference type="RefSeq" id="WP_323329804.1">
    <property type="nucleotide sequence ID" value="NZ_JAYFSI010000005.1"/>
</dbReference>
<comment type="caution">
    <text evidence="4">The sequence shown here is derived from an EMBL/GenBank/DDBJ whole genome shotgun (WGS) entry which is preliminary data.</text>
</comment>
<accession>A0ABU5R9J8</accession>